<evidence type="ECO:0000313" key="2">
    <source>
        <dbReference type="EMBL" id="AII88186.1"/>
    </source>
</evidence>
<dbReference type="InterPro" id="IPR043129">
    <property type="entry name" value="ATPase_NBD"/>
</dbReference>
<organism evidence="2 3">
    <name type="scientific">Planktomarina temperata RCA23</name>
    <dbReference type="NCBI Taxonomy" id="666509"/>
    <lineage>
        <taxon>Bacteria</taxon>
        <taxon>Pseudomonadati</taxon>
        <taxon>Pseudomonadota</taxon>
        <taxon>Alphaproteobacteria</taxon>
        <taxon>Rhodobacterales</taxon>
        <taxon>Paracoccaceae</taxon>
        <taxon>Planktomarina</taxon>
    </lineage>
</organism>
<dbReference type="Pfam" id="PF00814">
    <property type="entry name" value="TsaD"/>
    <property type="match status" value="1"/>
</dbReference>
<sequence length="217" mass="22971">MAMISLLLQNSAGQMAVGLGEGDRLIFDSSRDAALVGLRNVQAHVQAGLDQTGKAMSDVGCVFVDTGPGGLGATRTTVAFANALGFAASIPVIGLHAFELIGRHVSAGGERPVVCIRPAARPNYYIGKVEAGVLSQFQFTDVEAVKEFVRAHRDIADFAGKFAFPNVENAPDEIWPVSQGNSASMECFLALGLEKYQTSPRSTRVFPISENLSVTAQ</sequence>
<dbReference type="InterPro" id="IPR000905">
    <property type="entry name" value="Gcp-like_dom"/>
</dbReference>
<evidence type="ECO:0000313" key="3">
    <source>
        <dbReference type="Proteomes" id="UP000028680"/>
    </source>
</evidence>
<accession>A0AAN0RL86</accession>
<name>A0AAN0RL86_9RHOB</name>
<dbReference type="AlphaFoldDB" id="A0AAN0RL86"/>
<reference evidence="2 3" key="1">
    <citation type="journal article" date="2014" name="ISME J.">
        <title>Adaptation of an abundant Roseobacter RCA organism to pelagic systems revealed by genomic and transcriptomic analyses.</title>
        <authorList>
            <person name="Voget S."/>
            <person name="Wemheuer B."/>
            <person name="Brinkhoff T."/>
            <person name="Vollmers J."/>
            <person name="Dietrich S."/>
            <person name="Giebel H.A."/>
            <person name="Beardsley C."/>
            <person name="Sardemann C."/>
            <person name="Bakenhus I."/>
            <person name="Billerbeck S."/>
            <person name="Daniel R."/>
            <person name="Simon M."/>
        </authorList>
    </citation>
    <scope>NUCLEOTIDE SEQUENCE [LARGE SCALE GENOMIC DNA]</scope>
    <source>
        <strain evidence="2 3">RCA23</strain>
    </source>
</reference>
<keyword evidence="3" id="KW-1185">Reference proteome</keyword>
<dbReference type="KEGG" id="ptp:RCA23_c26700"/>
<dbReference type="RefSeq" id="WP_081870982.1">
    <property type="nucleotide sequence ID" value="NZ_CP003984.1"/>
</dbReference>
<evidence type="ECO:0000259" key="1">
    <source>
        <dbReference type="Pfam" id="PF00814"/>
    </source>
</evidence>
<gene>
    <name evidence="2" type="ORF">RCA23_c26700</name>
</gene>
<dbReference type="SUPFAM" id="SSF53067">
    <property type="entry name" value="Actin-like ATPase domain"/>
    <property type="match status" value="1"/>
</dbReference>
<proteinExistence type="predicted"/>
<dbReference type="EMBL" id="CP003984">
    <property type="protein sequence ID" value="AII88186.1"/>
    <property type="molecule type" value="Genomic_DNA"/>
</dbReference>
<feature type="domain" description="Gcp-like" evidence="1">
    <location>
        <begin position="40"/>
        <end position="129"/>
    </location>
</feature>
<protein>
    <submittedName>
        <fullName evidence="2">Glycoprotease family protein</fullName>
    </submittedName>
</protein>
<dbReference type="Gene3D" id="3.30.420.40">
    <property type="match status" value="1"/>
</dbReference>
<dbReference type="Proteomes" id="UP000028680">
    <property type="component" value="Chromosome"/>
</dbReference>